<protein>
    <submittedName>
        <fullName evidence="1">Amino acid transporter</fullName>
    </submittedName>
</protein>
<dbReference type="InterPro" id="IPR043519">
    <property type="entry name" value="NT_sf"/>
</dbReference>
<evidence type="ECO:0000313" key="1">
    <source>
        <dbReference type="EMBL" id="WLR95910.1"/>
    </source>
</evidence>
<gene>
    <name evidence="1" type="ORF">Q9313_09130</name>
</gene>
<dbReference type="InterPro" id="IPR019646">
    <property type="entry name" value="Aminoglyc_AdlTrfase"/>
</dbReference>
<sequence>MSEASPIPHDAWCAWHPQELARRVSGVGRPWCVVGGWALDLWHGAETRPHEDIEFTVLREDFALFRQVLADFRFHAVGDGQVRPLRADEAPPSDIAQVWCEDVAAGCWRADMMLEDGTPETWIYKRDPSIRRLRTEMVQVTNDGIFYLAPEAVLLFKAKYRREKDEADFARAVPMLGKDRRRWLKACIAKAHPDHVWLAAL</sequence>
<dbReference type="Gene3D" id="3.30.460.40">
    <property type="match status" value="1"/>
</dbReference>
<dbReference type="Pfam" id="PF10706">
    <property type="entry name" value="Aminoglyc_resit"/>
    <property type="match status" value="1"/>
</dbReference>
<accession>A0AA50CGA5</accession>
<proteinExistence type="predicted"/>
<keyword evidence="2" id="KW-1185">Reference proteome</keyword>
<organism evidence="1 2">
    <name type="scientific">Shinella sumterensis</name>
    <dbReference type="NCBI Taxonomy" id="1967501"/>
    <lineage>
        <taxon>Bacteria</taxon>
        <taxon>Pseudomonadati</taxon>
        <taxon>Pseudomonadota</taxon>
        <taxon>Alphaproteobacteria</taxon>
        <taxon>Hyphomicrobiales</taxon>
        <taxon>Rhizobiaceae</taxon>
        <taxon>Shinella</taxon>
    </lineage>
</organism>
<dbReference type="RefSeq" id="WP_306036426.1">
    <property type="nucleotide sequence ID" value="NZ_CP132302.1"/>
</dbReference>
<reference evidence="1 2" key="1">
    <citation type="submission" date="2023-08" db="EMBL/GenBank/DDBJ databases">
        <title>Pathogen: clinical or host-associated sample.</title>
        <authorList>
            <person name="Hergert J."/>
            <person name="Casey R."/>
            <person name="Wagner J."/>
            <person name="Young E.L."/>
            <person name="Oakeson K.F."/>
        </authorList>
    </citation>
    <scope>NUCLEOTIDE SEQUENCE [LARGE SCALE GENOMIC DNA]</scope>
    <source>
        <strain evidence="1 2">1760953</strain>
    </source>
</reference>
<name>A0AA50CGA5_9HYPH</name>
<dbReference type="AlphaFoldDB" id="A0AA50CGA5"/>
<dbReference type="EMBL" id="CP132302">
    <property type="protein sequence ID" value="WLR95910.1"/>
    <property type="molecule type" value="Genomic_DNA"/>
</dbReference>
<evidence type="ECO:0000313" key="2">
    <source>
        <dbReference type="Proteomes" id="UP001234585"/>
    </source>
</evidence>
<dbReference type="Proteomes" id="UP001234585">
    <property type="component" value="Chromosome"/>
</dbReference>
<dbReference type="SUPFAM" id="SSF81301">
    <property type="entry name" value="Nucleotidyltransferase"/>
    <property type="match status" value="1"/>
</dbReference>